<feature type="compositionally biased region" description="Low complexity" evidence="1">
    <location>
        <begin position="51"/>
        <end position="65"/>
    </location>
</feature>
<dbReference type="NCBIfam" id="TIGR01167">
    <property type="entry name" value="LPXTG_anchor"/>
    <property type="match status" value="1"/>
</dbReference>
<evidence type="ECO:0000313" key="4">
    <source>
        <dbReference type="EMBL" id="MDZ5759286.1"/>
    </source>
</evidence>
<evidence type="ECO:0000256" key="3">
    <source>
        <dbReference type="SAM" id="SignalP"/>
    </source>
</evidence>
<keyword evidence="2" id="KW-0812">Transmembrane</keyword>
<sequence length="103" mass="10879">MKIKKHVLIWMMSGLLMCVSFSTSSLASTAGSQAGISFTEKDYSEEGGGTPTTDNTLPDTNGNGTSSYLPQTGEQKSNLLFIVGLGLLGCIFLIDKGLKKGEI</sequence>
<name>A0AAW9K3G7_CARML</name>
<dbReference type="EMBL" id="JAVBVO010000003">
    <property type="protein sequence ID" value="MDZ5759286.1"/>
    <property type="molecule type" value="Genomic_DNA"/>
</dbReference>
<evidence type="ECO:0000313" key="5">
    <source>
        <dbReference type="Proteomes" id="UP001290462"/>
    </source>
</evidence>
<feature type="region of interest" description="Disordered" evidence="1">
    <location>
        <begin position="40"/>
        <end position="70"/>
    </location>
</feature>
<feature type="chain" id="PRO_5043914406" evidence="3">
    <location>
        <begin position="28"/>
        <end position="103"/>
    </location>
</feature>
<dbReference type="AlphaFoldDB" id="A0AAW9K3G7"/>
<keyword evidence="3" id="KW-0732">Signal</keyword>
<accession>A0AAW9K3G7</accession>
<proteinExistence type="predicted"/>
<gene>
    <name evidence="4" type="ORF">RAK27_11495</name>
</gene>
<organism evidence="4 5">
    <name type="scientific">Carnobacterium maltaromaticum</name>
    <name type="common">Carnobacterium piscicola</name>
    <dbReference type="NCBI Taxonomy" id="2751"/>
    <lineage>
        <taxon>Bacteria</taxon>
        <taxon>Bacillati</taxon>
        <taxon>Bacillota</taxon>
        <taxon>Bacilli</taxon>
        <taxon>Lactobacillales</taxon>
        <taxon>Carnobacteriaceae</taxon>
        <taxon>Carnobacterium</taxon>
    </lineage>
</organism>
<dbReference type="RefSeq" id="WP_236658762.1">
    <property type="nucleotide sequence ID" value="NZ_CAJGUR010000012.1"/>
</dbReference>
<protein>
    <submittedName>
        <fullName evidence="4">LPXTG cell wall anchor domain-containing protein</fullName>
    </submittedName>
</protein>
<feature type="signal peptide" evidence="3">
    <location>
        <begin position="1"/>
        <end position="27"/>
    </location>
</feature>
<comment type="caution">
    <text evidence="4">The sequence shown here is derived from an EMBL/GenBank/DDBJ whole genome shotgun (WGS) entry which is preliminary data.</text>
</comment>
<reference evidence="4" key="1">
    <citation type="submission" date="2023-08" db="EMBL/GenBank/DDBJ databases">
        <title>Genomic characterization of piscicolin 126 produced by Carnobacterium maltaromaticum CM22 strain isolated from salmon (Salmo salar).</title>
        <authorList>
            <person name="Gonzalez-Gragera E."/>
            <person name="Garcia-Lopez J.D."/>
            <person name="Teso-Perez C."/>
            <person name="Gimenez-Hernandez I."/>
            <person name="Peralta-Sanchez J.M."/>
            <person name="Valdivia E."/>
            <person name="Montalban-Lopez M."/>
            <person name="Martin-Platero A.M."/>
            <person name="Banos A."/>
            <person name="Martinez-Bueno M."/>
        </authorList>
    </citation>
    <scope>NUCLEOTIDE SEQUENCE</scope>
    <source>
        <strain evidence="4">CM22</strain>
    </source>
</reference>
<evidence type="ECO:0000256" key="1">
    <source>
        <dbReference type="SAM" id="MobiDB-lite"/>
    </source>
</evidence>
<dbReference type="Proteomes" id="UP001290462">
    <property type="component" value="Unassembled WGS sequence"/>
</dbReference>
<evidence type="ECO:0000256" key="2">
    <source>
        <dbReference type="SAM" id="Phobius"/>
    </source>
</evidence>
<feature type="transmembrane region" description="Helical" evidence="2">
    <location>
        <begin position="77"/>
        <end position="94"/>
    </location>
</feature>
<keyword evidence="2" id="KW-1133">Transmembrane helix</keyword>
<keyword evidence="2" id="KW-0472">Membrane</keyword>